<proteinExistence type="predicted"/>
<keyword evidence="3" id="KW-1185">Reference proteome</keyword>
<sequence length="170" mass="17450">MSLILDRSVPAASVDGLNFRRADGSIHERSRSSGCKCCSPDVSAVSCVFKCDFEIAVSAGNTSVSVSANSSIGVAAVLNLPENETTTLSLTFTPGQIASHLDIGNITISVIDNSSLPSILPTQTLPPTVSLPSFISSTTTVSSTSSSPTNTSNSQSSDSSHKQLVADAVD</sequence>
<reference evidence="2" key="1">
    <citation type="submission" date="2022-08" db="EMBL/GenBank/DDBJ databases">
        <authorList>
            <consortium name="DOE Joint Genome Institute"/>
            <person name="Min B."/>
            <person name="Sierra-Patev S."/>
            <person name="Naranjo-Ortiz M."/>
            <person name="Looney B."/>
            <person name="Konkel Z."/>
            <person name="Slot J.C."/>
            <person name="Sakamoto Y."/>
            <person name="Steenwyk J.L."/>
            <person name="Rokas A."/>
            <person name="Carro J."/>
            <person name="Camarero S."/>
            <person name="Ferreira P."/>
            <person name="Molpeceres G."/>
            <person name="Ruiz-duenas F.J."/>
            <person name="Serrano A."/>
            <person name="Henrissat B."/>
            <person name="Drula E."/>
            <person name="Hughes K.W."/>
            <person name="Mata J.L."/>
            <person name="Ishikawa N.K."/>
            <person name="Vargas-Isla R."/>
            <person name="Ushijima S."/>
            <person name="Smith C.A."/>
            <person name="Ahrendt S."/>
            <person name="Andreopoulos W."/>
            <person name="He G."/>
            <person name="LaButti K."/>
            <person name="Lipzen A."/>
            <person name="Ng V."/>
            <person name="Riley R."/>
            <person name="Sandor L."/>
            <person name="Barry K."/>
            <person name="Martinez A.T."/>
            <person name="Xiao Y."/>
            <person name="Gibbons J.G."/>
            <person name="Terashima K."/>
            <person name="Hibbett D.S."/>
            <person name="Grigoriev I.V."/>
        </authorList>
    </citation>
    <scope>NUCLEOTIDE SEQUENCE</scope>
    <source>
        <strain evidence="2">ET3784</strain>
    </source>
</reference>
<protein>
    <submittedName>
        <fullName evidence="2">Uncharacterized protein</fullName>
    </submittedName>
</protein>
<dbReference type="Proteomes" id="UP001176059">
    <property type="component" value="Unassembled WGS sequence"/>
</dbReference>
<name>A0AA38JR77_9AGAR</name>
<organism evidence="2 3">
    <name type="scientific">Lentinula guzmanii</name>
    <dbReference type="NCBI Taxonomy" id="2804957"/>
    <lineage>
        <taxon>Eukaryota</taxon>
        <taxon>Fungi</taxon>
        <taxon>Dikarya</taxon>
        <taxon>Basidiomycota</taxon>
        <taxon>Agaricomycotina</taxon>
        <taxon>Agaricomycetes</taxon>
        <taxon>Agaricomycetidae</taxon>
        <taxon>Agaricales</taxon>
        <taxon>Marasmiineae</taxon>
        <taxon>Omphalotaceae</taxon>
        <taxon>Lentinula</taxon>
    </lineage>
</organism>
<reference evidence="2" key="2">
    <citation type="journal article" date="2023" name="Proc. Natl. Acad. Sci. U.S.A.">
        <title>A global phylogenomic analysis of the shiitake genus Lentinula.</title>
        <authorList>
            <person name="Sierra-Patev S."/>
            <person name="Min B."/>
            <person name="Naranjo-Ortiz M."/>
            <person name="Looney B."/>
            <person name="Konkel Z."/>
            <person name="Slot J.C."/>
            <person name="Sakamoto Y."/>
            <person name="Steenwyk J.L."/>
            <person name="Rokas A."/>
            <person name="Carro J."/>
            <person name="Camarero S."/>
            <person name="Ferreira P."/>
            <person name="Molpeceres G."/>
            <person name="Ruiz-Duenas F.J."/>
            <person name="Serrano A."/>
            <person name="Henrissat B."/>
            <person name="Drula E."/>
            <person name="Hughes K.W."/>
            <person name="Mata J.L."/>
            <person name="Ishikawa N.K."/>
            <person name="Vargas-Isla R."/>
            <person name="Ushijima S."/>
            <person name="Smith C.A."/>
            <person name="Donoghue J."/>
            <person name="Ahrendt S."/>
            <person name="Andreopoulos W."/>
            <person name="He G."/>
            <person name="LaButti K."/>
            <person name="Lipzen A."/>
            <person name="Ng V."/>
            <person name="Riley R."/>
            <person name="Sandor L."/>
            <person name="Barry K."/>
            <person name="Martinez A.T."/>
            <person name="Xiao Y."/>
            <person name="Gibbons J.G."/>
            <person name="Terashima K."/>
            <person name="Grigoriev I.V."/>
            <person name="Hibbett D."/>
        </authorList>
    </citation>
    <scope>NUCLEOTIDE SEQUENCE</scope>
    <source>
        <strain evidence="2">ET3784</strain>
    </source>
</reference>
<evidence type="ECO:0000256" key="1">
    <source>
        <dbReference type="SAM" id="MobiDB-lite"/>
    </source>
</evidence>
<feature type="compositionally biased region" description="Low complexity" evidence="1">
    <location>
        <begin position="140"/>
        <end position="158"/>
    </location>
</feature>
<dbReference type="AlphaFoldDB" id="A0AA38JR77"/>
<evidence type="ECO:0000313" key="3">
    <source>
        <dbReference type="Proteomes" id="UP001176059"/>
    </source>
</evidence>
<gene>
    <name evidence="2" type="ORF">DFJ43DRAFT_1151741</name>
</gene>
<comment type="caution">
    <text evidence="2">The sequence shown here is derived from an EMBL/GenBank/DDBJ whole genome shotgun (WGS) entry which is preliminary data.</text>
</comment>
<evidence type="ECO:0000313" key="2">
    <source>
        <dbReference type="EMBL" id="KAJ3735110.1"/>
    </source>
</evidence>
<feature type="region of interest" description="Disordered" evidence="1">
    <location>
        <begin position="140"/>
        <end position="170"/>
    </location>
</feature>
<accession>A0AA38JR77</accession>
<dbReference type="EMBL" id="JANVFO010000011">
    <property type="protein sequence ID" value="KAJ3735110.1"/>
    <property type="molecule type" value="Genomic_DNA"/>
</dbReference>